<dbReference type="EMBL" id="CABWIE010000015">
    <property type="protein sequence ID" value="VWL93810.1"/>
    <property type="molecule type" value="Genomic_DNA"/>
</dbReference>
<protein>
    <submittedName>
        <fullName evidence="2">Bacitracin export ATP-binding protein BceA</fullName>
    </submittedName>
</protein>
<dbReference type="AlphaFoldDB" id="A0A5K1IXL8"/>
<evidence type="ECO:0000313" key="2">
    <source>
        <dbReference type="EMBL" id="VWL93810.1"/>
    </source>
</evidence>
<dbReference type="Proteomes" id="UP000361836">
    <property type="component" value="Unassembled WGS sequence"/>
</dbReference>
<dbReference type="Gene3D" id="3.40.50.300">
    <property type="entry name" value="P-loop containing nucleotide triphosphate hydrolases"/>
    <property type="match status" value="1"/>
</dbReference>
<keyword evidence="2" id="KW-0067">ATP-binding</keyword>
<proteinExistence type="predicted"/>
<name>A0A5K1IXL8_9ACTN</name>
<reference evidence="2 3" key="1">
    <citation type="submission" date="2019-10" db="EMBL/GenBank/DDBJ databases">
        <authorList>
            <person name="Wolf R A."/>
        </authorList>
    </citation>
    <scope>NUCLEOTIDE SEQUENCE [LARGE SCALE GENOMIC DNA]</scope>
    <source>
        <strain evidence="2">Collinsella_aerofaciens_MC2</strain>
    </source>
</reference>
<gene>
    <name evidence="2" type="primary">bceA_3</name>
    <name evidence="2" type="ORF">KCJAJFAP_02218</name>
</gene>
<dbReference type="GO" id="GO:0005524">
    <property type="term" value="F:ATP binding"/>
    <property type="evidence" value="ECO:0007669"/>
    <property type="project" value="UniProtKB-KW"/>
</dbReference>
<dbReference type="RefSeq" id="WP_152076295.1">
    <property type="nucleotide sequence ID" value="NZ_CABWIE010000015.1"/>
</dbReference>
<dbReference type="SUPFAM" id="SSF52540">
    <property type="entry name" value="P-loop containing nucleoside triphosphate hydrolases"/>
    <property type="match status" value="1"/>
</dbReference>
<dbReference type="PANTHER" id="PTHR42798">
    <property type="entry name" value="LIPOPROTEIN-RELEASING SYSTEM ATP-BINDING PROTEIN LOLD"/>
    <property type="match status" value="1"/>
</dbReference>
<dbReference type="InterPro" id="IPR027417">
    <property type="entry name" value="P-loop_NTPase"/>
</dbReference>
<keyword evidence="3" id="KW-1185">Reference proteome</keyword>
<evidence type="ECO:0000313" key="3">
    <source>
        <dbReference type="Proteomes" id="UP000361836"/>
    </source>
</evidence>
<feature type="domain" description="ABC transporter" evidence="1">
    <location>
        <begin position="33"/>
        <end position="114"/>
    </location>
</feature>
<sequence>MAAAEVRAEGVKRWADTGEERVPVLRGCSLAAAGGLTAIVGPSGAGKTSLLYCMSGLDAPDEGRVLVAGRDLYAMGEGARTRFLRQAAAFVFQSYNLVPYLTVEENATLYSVTSKSTKTAA</sequence>
<dbReference type="PANTHER" id="PTHR42798:SF2">
    <property type="entry name" value="ABC TRANSPORTER ATP-BINDING PROTEIN MG467-RELATED"/>
    <property type="match status" value="1"/>
</dbReference>
<dbReference type="GO" id="GO:0016887">
    <property type="term" value="F:ATP hydrolysis activity"/>
    <property type="evidence" value="ECO:0007669"/>
    <property type="project" value="InterPro"/>
</dbReference>
<dbReference type="Pfam" id="PF00005">
    <property type="entry name" value="ABC_tran"/>
    <property type="match status" value="1"/>
</dbReference>
<organism evidence="2 3">
    <name type="scientific">Collinsella aerofaciens</name>
    <dbReference type="NCBI Taxonomy" id="74426"/>
    <lineage>
        <taxon>Bacteria</taxon>
        <taxon>Bacillati</taxon>
        <taxon>Actinomycetota</taxon>
        <taxon>Coriobacteriia</taxon>
        <taxon>Coriobacteriales</taxon>
        <taxon>Coriobacteriaceae</taxon>
        <taxon>Collinsella</taxon>
    </lineage>
</organism>
<dbReference type="InterPro" id="IPR003439">
    <property type="entry name" value="ABC_transporter-like_ATP-bd"/>
</dbReference>
<accession>A0A5K1IXL8</accession>
<evidence type="ECO:0000259" key="1">
    <source>
        <dbReference type="Pfam" id="PF00005"/>
    </source>
</evidence>
<keyword evidence="2" id="KW-0547">Nucleotide-binding</keyword>